<evidence type="ECO:0000313" key="2">
    <source>
        <dbReference type="EMBL" id="OIP97210.1"/>
    </source>
</evidence>
<dbReference type="Proteomes" id="UP000183245">
    <property type="component" value="Unassembled WGS sequence"/>
</dbReference>
<feature type="chain" id="PRO_5012362735" evidence="1">
    <location>
        <begin position="26"/>
        <end position="226"/>
    </location>
</feature>
<keyword evidence="1" id="KW-0732">Signal</keyword>
<evidence type="ECO:0000313" key="3">
    <source>
        <dbReference type="Proteomes" id="UP000183245"/>
    </source>
</evidence>
<feature type="signal peptide" evidence="1">
    <location>
        <begin position="1"/>
        <end position="25"/>
    </location>
</feature>
<comment type="caution">
    <text evidence="2">The sequence shown here is derived from an EMBL/GenBank/DDBJ whole genome shotgun (WGS) entry which is preliminary data.</text>
</comment>
<reference evidence="2 3" key="1">
    <citation type="journal article" date="2016" name="Environ. Microbiol.">
        <title>Genomic resolution of a cold subsurface aquifer community provides metabolic insights for novel microbes adapted to high CO concentrations.</title>
        <authorList>
            <person name="Probst A.J."/>
            <person name="Castelle C.J."/>
            <person name="Singh A."/>
            <person name="Brown C.T."/>
            <person name="Anantharaman K."/>
            <person name="Sharon I."/>
            <person name="Hug L.A."/>
            <person name="Burstein D."/>
            <person name="Emerson J.B."/>
            <person name="Thomas B.C."/>
            <person name="Banfield J.F."/>
        </authorList>
    </citation>
    <scope>NUCLEOTIDE SEQUENCE [LARGE SCALE GENOMIC DNA]</scope>
    <source>
        <strain evidence="2">CG2_30_54_11</strain>
    </source>
</reference>
<dbReference type="PROSITE" id="PS51257">
    <property type="entry name" value="PROKAR_LIPOPROTEIN"/>
    <property type="match status" value="1"/>
</dbReference>
<gene>
    <name evidence="2" type="ORF">AUK40_03645</name>
</gene>
<sequence length="226" mass="23700">MNTNQLRMAVSILVILALAACSAPPADGTLAPAPQPVSVPSPHITATPTSNSFVVSEEASLPTLPAGQEYAVLPWTEGRMPNVGETLQGMSIVAVIGFGDDITGVGIADDPAVITIEILMAVYVVVAWCSSDGPQIAATALVNTWESLTAWVAAVATHLAASEMIITGTSVTYELVRDPGCRMRGKNAFQFTGGSGQKIRVCAGKSMSEIERIVSKFFNDPRIGWP</sequence>
<organism evidence="2 3">
    <name type="scientific">Candidatus Wirthbacteria bacterium CG2_30_54_11</name>
    <dbReference type="NCBI Taxonomy" id="1817892"/>
    <lineage>
        <taxon>Bacteria</taxon>
        <taxon>Candidatus Wirthbacteria</taxon>
    </lineage>
</organism>
<dbReference type="AlphaFoldDB" id="A0A1J5IS36"/>
<evidence type="ECO:0000256" key="1">
    <source>
        <dbReference type="SAM" id="SignalP"/>
    </source>
</evidence>
<dbReference type="EMBL" id="MNZT01000062">
    <property type="protein sequence ID" value="OIP97210.1"/>
    <property type="molecule type" value="Genomic_DNA"/>
</dbReference>
<accession>A0A1J5IS36</accession>
<name>A0A1J5IS36_9BACT</name>
<protein>
    <submittedName>
        <fullName evidence="2">Uncharacterized protein</fullName>
    </submittedName>
</protein>
<proteinExistence type="predicted"/>